<dbReference type="RefSeq" id="WP_238277177.1">
    <property type="nucleotide sequence ID" value="NZ_BPQR01000055.1"/>
</dbReference>
<accession>A0ABQ4T023</accession>
<evidence type="ECO:0000313" key="1">
    <source>
        <dbReference type="EMBL" id="GJE07816.1"/>
    </source>
</evidence>
<protein>
    <submittedName>
        <fullName evidence="1">Uncharacterized protein</fullName>
    </submittedName>
</protein>
<organism evidence="1 2">
    <name type="scientific">Methylobacterium jeotgali</name>
    <dbReference type="NCBI Taxonomy" id="381630"/>
    <lineage>
        <taxon>Bacteria</taxon>
        <taxon>Pseudomonadati</taxon>
        <taxon>Pseudomonadota</taxon>
        <taxon>Alphaproteobacteria</taxon>
        <taxon>Hyphomicrobiales</taxon>
        <taxon>Methylobacteriaceae</taxon>
        <taxon>Methylobacterium</taxon>
    </lineage>
</organism>
<proteinExistence type="predicted"/>
<keyword evidence="2" id="KW-1185">Reference proteome</keyword>
<reference evidence="1" key="1">
    <citation type="journal article" date="2021" name="Front. Microbiol.">
        <title>Comprehensive Comparative Genomics and Phenotyping of Methylobacterium Species.</title>
        <authorList>
            <person name="Alessa O."/>
            <person name="Ogura Y."/>
            <person name="Fujitani Y."/>
            <person name="Takami H."/>
            <person name="Hayashi T."/>
            <person name="Sahin N."/>
            <person name="Tani A."/>
        </authorList>
    </citation>
    <scope>NUCLEOTIDE SEQUENCE</scope>
    <source>
        <strain evidence="1">LMG 23639</strain>
    </source>
</reference>
<dbReference type="Proteomes" id="UP001055102">
    <property type="component" value="Unassembled WGS sequence"/>
</dbReference>
<gene>
    <name evidence="1" type="ORF">AOPFMNJM_3146</name>
</gene>
<sequence>MAYTVVYTTPSGERSEDHPDHVRAIERALTFSGMGASDVHVRTAAGRVYRAPGEMPDLLQAEGGAGHEAGSPILNS</sequence>
<comment type="caution">
    <text evidence="1">The sequence shown here is derived from an EMBL/GenBank/DDBJ whole genome shotgun (WGS) entry which is preliminary data.</text>
</comment>
<reference evidence="1" key="2">
    <citation type="submission" date="2021-08" db="EMBL/GenBank/DDBJ databases">
        <authorList>
            <person name="Tani A."/>
            <person name="Ola A."/>
            <person name="Ogura Y."/>
            <person name="Katsura K."/>
            <person name="Hayashi T."/>
        </authorList>
    </citation>
    <scope>NUCLEOTIDE SEQUENCE</scope>
    <source>
        <strain evidence="1">LMG 23639</strain>
    </source>
</reference>
<name>A0ABQ4T023_9HYPH</name>
<dbReference type="EMBL" id="BPQR01000055">
    <property type="protein sequence ID" value="GJE07816.1"/>
    <property type="molecule type" value="Genomic_DNA"/>
</dbReference>
<evidence type="ECO:0000313" key="2">
    <source>
        <dbReference type="Proteomes" id="UP001055102"/>
    </source>
</evidence>